<gene>
    <name evidence="1" type="ORF">GALMADRAFT_148599</name>
</gene>
<proteinExistence type="predicted"/>
<dbReference type="PANTHER" id="PTHR33481:SF1">
    <property type="entry name" value="ENDONUCLEASE_EXONUCLEASE_PHOSPHATASE DOMAIN-CONTAINING PROTEIN-RELATED"/>
    <property type="match status" value="1"/>
</dbReference>
<name>A0A067SCV0_GALM3</name>
<dbReference type="Proteomes" id="UP000027222">
    <property type="component" value="Unassembled WGS sequence"/>
</dbReference>
<dbReference type="PANTHER" id="PTHR33481">
    <property type="entry name" value="REVERSE TRANSCRIPTASE"/>
    <property type="match status" value="1"/>
</dbReference>
<keyword evidence="2" id="KW-1185">Reference proteome</keyword>
<sequence length="770" mass="87729">MASKQVFALVLEHDKSEIYHFNRSPLDYNPSIDLGFAPFTGASPLKPKPFWGYLGFFFDRKLTFHEHVRFYSTKAFSSVKAMRMLGSSTRGLEPTEKRLLYRSCVVPIATYGYHAAQGCLWITGAFSTSPGPGVEALAGLPPFHLLLERLNYRAILRIGTLSETHPIRSLLAGHMLGKAKPHPLSYQSMSRRQKLNTKGPIMEIVKRLPELTEHLEPMASHARPGHTFRDRYWSHIHFEESLLPLTEDRNFELYLNFIADMFMSDDGGHIAIFTDSIASVKRALDTSLHSSQSHSLRACKVLETWLEDDPLRWISFHFVPTKLKWRYQHMAHNYAATAYHRPVDFGSRVTFDRLRSESDSRIALRWAQSAANRPQLLGRDFLQLTTLGKKPKPILPSTRKGGPYIRESGADAASFARMCRCILNHAPIGSYYDRFNIDEPHGCSQCGAPRETRSHILSYCPKYERNSPTDRLHGLLMFLLDNLQVFSFTRQAAALQGIGGYPVLDPFVFANEKLSEERMKVFLIGWLAIRAVWIYRTTSRLSKRDQIPEPQQWKNYLMYCVGPRLGFPAEQKNPTKRIKTPAELLDLFRLDLSNISGPVRLVWKRGVIATPQDVQNGNARISLQMTKEIIWDLYDLNFRLEMLALDRCVVPREGLSEYAALERDLMVAACFYGKSFVCVDIPSTDEGLGAPAWKDRMEYVEAFRLLLCTWPGSPSGRLRSMSAITRTSSLSFSSTSHQVSAVEGIAYPFYCQTFFEYFGWAPSVPHQLPL</sequence>
<protein>
    <submittedName>
        <fullName evidence="1">Uncharacterized protein</fullName>
    </submittedName>
</protein>
<dbReference type="AlphaFoldDB" id="A0A067SCV0"/>
<evidence type="ECO:0000313" key="1">
    <source>
        <dbReference type="EMBL" id="KDR65559.1"/>
    </source>
</evidence>
<dbReference type="EMBL" id="KL142441">
    <property type="protein sequence ID" value="KDR65559.1"/>
    <property type="molecule type" value="Genomic_DNA"/>
</dbReference>
<dbReference type="HOGENOM" id="CLU_362918_0_0_1"/>
<evidence type="ECO:0000313" key="2">
    <source>
        <dbReference type="Proteomes" id="UP000027222"/>
    </source>
</evidence>
<organism evidence="1 2">
    <name type="scientific">Galerina marginata (strain CBS 339.88)</name>
    <dbReference type="NCBI Taxonomy" id="685588"/>
    <lineage>
        <taxon>Eukaryota</taxon>
        <taxon>Fungi</taxon>
        <taxon>Dikarya</taxon>
        <taxon>Basidiomycota</taxon>
        <taxon>Agaricomycotina</taxon>
        <taxon>Agaricomycetes</taxon>
        <taxon>Agaricomycetidae</taxon>
        <taxon>Agaricales</taxon>
        <taxon>Agaricineae</taxon>
        <taxon>Strophariaceae</taxon>
        <taxon>Galerina</taxon>
    </lineage>
</organism>
<reference evidence="2" key="1">
    <citation type="journal article" date="2014" name="Proc. Natl. Acad. Sci. U.S.A.">
        <title>Extensive sampling of basidiomycete genomes demonstrates inadequacy of the white-rot/brown-rot paradigm for wood decay fungi.</title>
        <authorList>
            <person name="Riley R."/>
            <person name="Salamov A.A."/>
            <person name="Brown D.W."/>
            <person name="Nagy L.G."/>
            <person name="Floudas D."/>
            <person name="Held B.W."/>
            <person name="Levasseur A."/>
            <person name="Lombard V."/>
            <person name="Morin E."/>
            <person name="Otillar R."/>
            <person name="Lindquist E.A."/>
            <person name="Sun H."/>
            <person name="LaButti K.M."/>
            <person name="Schmutz J."/>
            <person name="Jabbour D."/>
            <person name="Luo H."/>
            <person name="Baker S.E."/>
            <person name="Pisabarro A.G."/>
            <person name="Walton J.D."/>
            <person name="Blanchette R.A."/>
            <person name="Henrissat B."/>
            <person name="Martin F."/>
            <person name="Cullen D."/>
            <person name="Hibbett D.S."/>
            <person name="Grigoriev I.V."/>
        </authorList>
    </citation>
    <scope>NUCLEOTIDE SEQUENCE [LARGE SCALE GENOMIC DNA]</scope>
    <source>
        <strain evidence="2">CBS 339.88</strain>
    </source>
</reference>
<accession>A0A067SCV0</accession>
<dbReference type="OrthoDB" id="412006at2759"/>